<feature type="domain" description="MYND-type" evidence="6">
    <location>
        <begin position="218"/>
        <end position="261"/>
    </location>
</feature>
<feature type="region of interest" description="Disordered" evidence="5">
    <location>
        <begin position="1"/>
        <end position="31"/>
    </location>
</feature>
<evidence type="ECO:0000256" key="3">
    <source>
        <dbReference type="ARBA" id="ARBA00022833"/>
    </source>
</evidence>
<comment type="caution">
    <text evidence="7">The sequence shown here is derived from an EMBL/GenBank/DDBJ whole genome shotgun (WGS) entry which is preliminary data.</text>
</comment>
<evidence type="ECO:0000256" key="5">
    <source>
        <dbReference type="SAM" id="MobiDB-lite"/>
    </source>
</evidence>
<proteinExistence type="predicted"/>
<evidence type="ECO:0000256" key="4">
    <source>
        <dbReference type="PROSITE-ProRule" id="PRU00134"/>
    </source>
</evidence>
<dbReference type="Gene3D" id="6.10.140.2220">
    <property type="match status" value="1"/>
</dbReference>
<dbReference type="EMBL" id="JATAAI010000049">
    <property type="protein sequence ID" value="KAK1733481.1"/>
    <property type="molecule type" value="Genomic_DNA"/>
</dbReference>
<feature type="compositionally biased region" description="Basic and acidic residues" evidence="5">
    <location>
        <begin position="8"/>
        <end position="18"/>
    </location>
</feature>
<name>A0AAD9D4B8_9STRA</name>
<keyword evidence="1" id="KW-0479">Metal-binding</keyword>
<keyword evidence="3" id="KW-0862">Zinc</keyword>
<evidence type="ECO:0000259" key="6">
    <source>
        <dbReference type="PROSITE" id="PS50865"/>
    </source>
</evidence>
<evidence type="ECO:0000256" key="1">
    <source>
        <dbReference type="ARBA" id="ARBA00022723"/>
    </source>
</evidence>
<keyword evidence="2 4" id="KW-0863">Zinc-finger</keyword>
<protein>
    <recommendedName>
        <fullName evidence="6">MYND-type domain-containing protein</fullName>
    </recommendedName>
</protein>
<dbReference type="Pfam" id="PF01753">
    <property type="entry name" value="zf-MYND"/>
    <property type="match status" value="1"/>
</dbReference>
<gene>
    <name evidence="7" type="ORF">QTG54_015896</name>
</gene>
<dbReference type="PROSITE" id="PS50865">
    <property type="entry name" value="ZF_MYND_2"/>
    <property type="match status" value="1"/>
</dbReference>
<dbReference type="GO" id="GO:0008270">
    <property type="term" value="F:zinc ion binding"/>
    <property type="evidence" value="ECO:0007669"/>
    <property type="project" value="UniProtKB-KW"/>
</dbReference>
<reference evidence="7" key="1">
    <citation type="submission" date="2023-06" db="EMBL/GenBank/DDBJ databases">
        <title>Survivors Of The Sea: Transcriptome response of Skeletonema marinoi to long-term dormancy.</title>
        <authorList>
            <person name="Pinder M.I.M."/>
            <person name="Kourtchenko O."/>
            <person name="Robertson E.K."/>
            <person name="Larsson T."/>
            <person name="Maumus F."/>
            <person name="Osuna-Cruz C.M."/>
            <person name="Vancaester E."/>
            <person name="Stenow R."/>
            <person name="Vandepoele K."/>
            <person name="Ploug H."/>
            <person name="Bruchert V."/>
            <person name="Godhe A."/>
            <person name="Topel M."/>
        </authorList>
    </citation>
    <scope>NUCLEOTIDE SEQUENCE</scope>
    <source>
        <strain evidence="7">R05AC</strain>
    </source>
</reference>
<accession>A0AAD9D4B8</accession>
<evidence type="ECO:0000256" key="2">
    <source>
        <dbReference type="ARBA" id="ARBA00022771"/>
    </source>
</evidence>
<sequence>MKNAMNAEEGRQACKAAEESQSTEAFATPHQEVTAETPLDLQLQRLRIDSRRFQFLECIDDASSCDHGEPISTSWLDCKEFVLAFADEFDNVVKVSGFNNAFPIARRATWEKFITVWESPAKMTSAVSVYLANATQCVLNGNTEFGHCYATYAACLEQWMACTVHKSQAAMDVYKILEIHIGDMHTLVSYLRRRIPCCCLDETYVKFRSTKKIGLCSNPDCPLPNGQTKRSAMLQCTRCRVANYCSRECQVKEWPNHKRWCDNDAKARAEFDSKKKSS</sequence>
<keyword evidence="8" id="KW-1185">Reference proteome</keyword>
<dbReference type="SUPFAM" id="SSF144232">
    <property type="entry name" value="HIT/MYND zinc finger-like"/>
    <property type="match status" value="1"/>
</dbReference>
<dbReference type="AlphaFoldDB" id="A0AAD9D4B8"/>
<dbReference type="InterPro" id="IPR002893">
    <property type="entry name" value="Znf_MYND"/>
</dbReference>
<evidence type="ECO:0000313" key="8">
    <source>
        <dbReference type="Proteomes" id="UP001224775"/>
    </source>
</evidence>
<organism evidence="7 8">
    <name type="scientific">Skeletonema marinoi</name>
    <dbReference type="NCBI Taxonomy" id="267567"/>
    <lineage>
        <taxon>Eukaryota</taxon>
        <taxon>Sar</taxon>
        <taxon>Stramenopiles</taxon>
        <taxon>Ochrophyta</taxon>
        <taxon>Bacillariophyta</taxon>
        <taxon>Coscinodiscophyceae</taxon>
        <taxon>Thalassiosirophycidae</taxon>
        <taxon>Thalassiosirales</taxon>
        <taxon>Skeletonemataceae</taxon>
        <taxon>Skeletonema</taxon>
        <taxon>Skeletonema marinoi-dohrnii complex</taxon>
    </lineage>
</organism>
<dbReference type="Proteomes" id="UP001224775">
    <property type="component" value="Unassembled WGS sequence"/>
</dbReference>
<evidence type="ECO:0000313" key="7">
    <source>
        <dbReference type="EMBL" id="KAK1733481.1"/>
    </source>
</evidence>